<comment type="caution">
    <text evidence="1">The sequence shown here is derived from an EMBL/GenBank/DDBJ whole genome shotgun (WGS) entry which is preliminary data.</text>
</comment>
<reference evidence="1" key="1">
    <citation type="journal article" date="2014" name="Front. Microbiol.">
        <title>High frequency of phylogenetically diverse reductive dehalogenase-homologous genes in deep subseafloor sedimentary metagenomes.</title>
        <authorList>
            <person name="Kawai M."/>
            <person name="Futagami T."/>
            <person name="Toyoda A."/>
            <person name="Takaki Y."/>
            <person name="Nishi S."/>
            <person name="Hori S."/>
            <person name="Arai W."/>
            <person name="Tsubouchi T."/>
            <person name="Morono Y."/>
            <person name="Uchiyama I."/>
            <person name="Ito T."/>
            <person name="Fujiyama A."/>
            <person name="Inagaki F."/>
            <person name="Takami H."/>
        </authorList>
    </citation>
    <scope>NUCLEOTIDE SEQUENCE</scope>
    <source>
        <strain evidence="1">Expedition CK06-06</strain>
    </source>
</reference>
<accession>X1FZ09</accession>
<name>X1FZ09_9ZZZZ</name>
<evidence type="ECO:0000313" key="1">
    <source>
        <dbReference type="EMBL" id="GAH50247.1"/>
    </source>
</evidence>
<protein>
    <submittedName>
        <fullName evidence="1">Uncharacterized protein</fullName>
    </submittedName>
</protein>
<organism evidence="1">
    <name type="scientific">marine sediment metagenome</name>
    <dbReference type="NCBI Taxonomy" id="412755"/>
    <lineage>
        <taxon>unclassified sequences</taxon>
        <taxon>metagenomes</taxon>
        <taxon>ecological metagenomes</taxon>
    </lineage>
</organism>
<proteinExistence type="predicted"/>
<sequence>MSELTLSQIIEDLHAIHAELQGFEKTYQILSETLYKLYLSGRVEHTPEFAEWVGLFQLKSEREAEYEALLLFKKAPLSIISA</sequence>
<dbReference type="AlphaFoldDB" id="X1FZ09"/>
<gene>
    <name evidence="1" type="ORF">S03H2_29655</name>
</gene>
<dbReference type="EMBL" id="BARU01017913">
    <property type="protein sequence ID" value="GAH50247.1"/>
    <property type="molecule type" value="Genomic_DNA"/>
</dbReference>